<dbReference type="SUPFAM" id="SSF46894">
    <property type="entry name" value="C-terminal effector domain of the bipartite response regulators"/>
    <property type="match status" value="1"/>
</dbReference>
<dbReference type="PROSITE" id="PS50043">
    <property type="entry name" value="HTH_LUXR_2"/>
    <property type="match status" value="1"/>
</dbReference>
<dbReference type="EMBL" id="CP060007">
    <property type="protein sequence ID" value="QNA46797.1"/>
    <property type="molecule type" value="Genomic_DNA"/>
</dbReference>
<sequence length="130" mass="15076">MNLLQRNCFVKSDVNGNPLLSFGVITNINHFKKENPVIQVVEKINANGFFDEAAIISKKAYYLNKEDSLFSKREKEILLWIADGLTSKEIADRLFISEYTVINHRRNMMQKCNVRNIPELVSFALRQEII</sequence>
<dbReference type="PROSITE" id="PS00622">
    <property type="entry name" value="HTH_LUXR_1"/>
    <property type="match status" value="1"/>
</dbReference>
<dbReference type="Proteomes" id="UP000515344">
    <property type="component" value="Chromosome"/>
</dbReference>
<gene>
    <name evidence="5" type="ORF">H4075_14110</name>
</gene>
<dbReference type="AlphaFoldDB" id="A0A7G5XMU4"/>
<proteinExistence type="predicted"/>
<dbReference type="SMART" id="SM00421">
    <property type="entry name" value="HTH_LUXR"/>
    <property type="match status" value="1"/>
</dbReference>
<accession>A0A7G5XMU4</accession>
<dbReference type="GO" id="GO:0003677">
    <property type="term" value="F:DNA binding"/>
    <property type="evidence" value="ECO:0007669"/>
    <property type="project" value="UniProtKB-KW"/>
</dbReference>
<dbReference type="Pfam" id="PF00196">
    <property type="entry name" value="GerE"/>
    <property type="match status" value="1"/>
</dbReference>
<evidence type="ECO:0000313" key="5">
    <source>
        <dbReference type="EMBL" id="QNA46797.1"/>
    </source>
</evidence>
<dbReference type="CDD" id="cd06170">
    <property type="entry name" value="LuxR_C_like"/>
    <property type="match status" value="1"/>
</dbReference>
<dbReference type="InterPro" id="IPR016032">
    <property type="entry name" value="Sig_transdc_resp-reg_C-effctor"/>
</dbReference>
<dbReference type="KEGG" id="lacs:H4075_14110"/>
<reference evidence="6" key="1">
    <citation type="submission" date="2020-08" db="EMBL/GenBank/DDBJ databases">
        <title>Lacibacter sp. S13-6-6 genome sequencing.</title>
        <authorList>
            <person name="Jin L."/>
        </authorList>
    </citation>
    <scope>NUCLEOTIDE SEQUENCE [LARGE SCALE GENOMIC DNA]</scope>
    <source>
        <strain evidence="6">S13-6-6</strain>
    </source>
</reference>
<protein>
    <submittedName>
        <fullName evidence="5">Helix-turn-helix transcriptional regulator</fullName>
    </submittedName>
</protein>
<keyword evidence="3" id="KW-0804">Transcription</keyword>
<evidence type="ECO:0000256" key="1">
    <source>
        <dbReference type="ARBA" id="ARBA00023015"/>
    </source>
</evidence>
<dbReference type="InterPro" id="IPR036388">
    <property type="entry name" value="WH-like_DNA-bd_sf"/>
</dbReference>
<dbReference type="PRINTS" id="PR00038">
    <property type="entry name" value="HTHLUXR"/>
</dbReference>
<dbReference type="Gene3D" id="1.10.10.10">
    <property type="entry name" value="Winged helix-like DNA-binding domain superfamily/Winged helix DNA-binding domain"/>
    <property type="match status" value="1"/>
</dbReference>
<keyword evidence="6" id="KW-1185">Reference proteome</keyword>
<keyword evidence="2" id="KW-0238">DNA-binding</keyword>
<keyword evidence="1" id="KW-0805">Transcription regulation</keyword>
<dbReference type="PANTHER" id="PTHR44688">
    <property type="entry name" value="DNA-BINDING TRANSCRIPTIONAL ACTIVATOR DEVR_DOSR"/>
    <property type="match status" value="1"/>
</dbReference>
<organism evidence="5 6">
    <name type="scientific">Lacibacter sediminis</name>
    <dbReference type="NCBI Taxonomy" id="2760713"/>
    <lineage>
        <taxon>Bacteria</taxon>
        <taxon>Pseudomonadati</taxon>
        <taxon>Bacteroidota</taxon>
        <taxon>Chitinophagia</taxon>
        <taxon>Chitinophagales</taxon>
        <taxon>Chitinophagaceae</taxon>
        <taxon>Lacibacter</taxon>
    </lineage>
</organism>
<dbReference type="InterPro" id="IPR000792">
    <property type="entry name" value="Tscrpt_reg_LuxR_C"/>
</dbReference>
<evidence type="ECO:0000313" key="6">
    <source>
        <dbReference type="Proteomes" id="UP000515344"/>
    </source>
</evidence>
<evidence type="ECO:0000259" key="4">
    <source>
        <dbReference type="PROSITE" id="PS50043"/>
    </source>
</evidence>
<name>A0A7G5XMU4_9BACT</name>
<evidence type="ECO:0000256" key="2">
    <source>
        <dbReference type="ARBA" id="ARBA00023125"/>
    </source>
</evidence>
<evidence type="ECO:0000256" key="3">
    <source>
        <dbReference type="ARBA" id="ARBA00023163"/>
    </source>
</evidence>
<feature type="domain" description="HTH luxR-type" evidence="4">
    <location>
        <begin position="63"/>
        <end position="128"/>
    </location>
</feature>
<dbReference type="PANTHER" id="PTHR44688:SF16">
    <property type="entry name" value="DNA-BINDING TRANSCRIPTIONAL ACTIVATOR DEVR_DOSR"/>
    <property type="match status" value="1"/>
</dbReference>
<dbReference type="GO" id="GO:0006355">
    <property type="term" value="P:regulation of DNA-templated transcription"/>
    <property type="evidence" value="ECO:0007669"/>
    <property type="project" value="InterPro"/>
</dbReference>